<dbReference type="Proteomes" id="UP000613580">
    <property type="component" value="Unassembled WGS sequence"/>
</dbReference>
<sequence length="216" mass="24376">MHLPGQTRDTNAAVHIVRDLRGDALGDLEAPPTAPVGLYPEIILLVASHLNDDNAPSATPFFDLWELILNHWFPSSEGYQIEYMWSIPYLEDREGAEKITFVVLKPDSKPLVLLQVSAPRDFHNDHTRAAADALTMSQFDHVAPYCHYEHSLCAIAAMGKKWTAFQRSPNLTAHEIRNLGVGDEQRIEWMDDIVSEPSYEMLECFFASLKESVRGL</sequence>
<evidence type="ECO:0000313" key="2">
    <source>
        <dbReference type="Proteomes" id="UP000613580"/>
    </source>
</evidence>
<accession>A0A8H6SG31</accession>
<reference evidence="1" key="1">
    <citation type="submission" date="2020-05" db="EMBL/GenBank/DDBJ databases">
        <title>Mycena genomes resolve the evolution of fungal bioluminescence.</title>
        <authorList>
            <person name="Tsai I.J."/>
        </authorList>
    </citation>
    <scope>NUCLEOTIDE SEQUENCE</scope>
    <source>
        <strain evidence="1">110903Hualien_Pintung</strain>
    </source>
</reference>
<dbReference type="EMBL" id="JACAZE010000015">
    <property type="protein sequence ID" value="KAF7298125.1"/>
    <property type="molecule type" value="Genomic_DNA"/>
</dbReference>
<dbReference type="OrthoDB" id="5362978at2759"/>
<protein>
    <submittedName>
        <fullName evidence="1">Uncharacterized protein</fullName>
    </submittedName>
</protein>
<dbReference type="AlphaFoldDB" id="A0A8H6SG31"/>
<keyword evidence="2" id="KW-1185">Reference proteome</keyword>
<gene>
    <name evidence="1" type="ORF">HMN09_01033900</name>
</gene>
<comment type="caution">
    <text evidence="1">The sequence shown here is derived from an EMBL/GenBank/DDBJ whole genome shotgun (WGS) entry which is preliminary data.</text>
</comment>
<evidence type="ECO:0000313" key="1">
    <source>
        <dbReference type="EMBL" id="KAF7298125.1"/>
    </source>
</evidence>
<proteinExistence type="predicted"/>
<name>A0A8H6SG31_MYCCL</name>
<organism evidence="1 2">
    <name type="scientific">Mycena chlorophos</name>
    <name type="common">Agaric fungus</name>
    <name type="synonym">Agaricus chlorophos</name>
    <dbReference type="NCBI Taxonomy" id="658473"/>
    <lineage>
        <taxon>Eukaryota</taxon>
        <taxon>Fungi</taxon>
        <taxon>Dikarya</taxon>
        <taxon>Basidiomycota</taxon>
        <taxon>Agaricomycotina</taxon>
        <taxon>Agaricomycetes</taxon>
        <taxon>Agaricomycetidae</taxon>
        <taxon>Agaricales</taxon>
        <taxon>Marasmiineae</taxon>
        <taxon>Mycenaceae</taxon>
        <taxon>Mycena</taxon>
    </lineage>
</organism>